<feature type="region of interest" description="Disordered" evidence="1">
    <location>
        <begin position="636"/>
        <end position="670"/>
    </location>
</feature>
<feature type="region of interest" description="Disordered" evidence="1">
    <location>
        <begin position="947"/>
        <end position="973"/>
    </location>
</feature>
<dbReference type="Gene3D" id="1.20.140.150">
    <property type="match status" value="1"/>
</dbReference>
<dbReference type="GO" id="GO:0000470">
    <property type="term" value="P:maturation of LSU-rRNA"/>
    <property type="evidence" value="ECO:0007669"/>
    <property type="project" value="TreeGrafter"/>
</dbReference>
<proteinExistence type="predicted"/>
<feature type="transmembrane region" description="Helical" evidence="2">
    <location>
        <begin position="169"/>
        <end position="189"/>
    </location>
</feature>
<feature type="region of interest" description="Disordered" evidence="1">
    <location>
        <begin position="412"/>
        <end position="438"/>
    </location>
</feature>
<dbReference type="InterPro" id="IPR007174">
    <property type="entry name" value="Las1"/>
</dbReference>
<dbReference type="Proteomes" id="UP001474421">
    <property type="component" value="Unassembled WGS sequence"/>
</dbReference>
<evidence type="ECO:0000313" key="4">
    <source>
        <dbReference type="Proteomes" id="UP001474421"/>
    </source>
</evidence>
<dbReference type="GO" id="GO:0030687">
    <property type="term" value="C:preribosome, large subunit precursor"/>
    <property type="evidence" value="ECO:0007669"/>
    <property type="project" value="TreeGrafter"/>
</dbReference>
<dbReference type="PANTHER" id="PTHR15002">
    <property type="entry name" value="RIBOSOMAL BIOGENESIS PROTEIN LAS1L"/>
    <property type="match status" value="1"/>
</dbReference>
<dbReference type="GO" id="GO:0004519">
    <property type="term" value="F:endonuclease activity"/>
    <property type="evidence" value="ECO:0007669"/>
    <property type="project" value="InterPro"/>
</dbReference>
<feature type="compositionally biased region" description="Basic and acidic residues" evidence="1">
    <location>
        <begin position="661"/>
        <end position="670"/>
    </location>
</feature>
<evidence type="ECO:0000313" key="3">
    <source>
        <dbReference type="EMBL" id="KAK9393412.1"/>
    </source>
</evidence>
<protein>
    <submittedName>
        <fullName evidence="3">Ribosomal biogenesis protein LAS1L</fullName>
    </submittedName>
</protein>
<feature type="compositionally biased region" description="Acidic residues" evidence="1">
    <location>
        <begin position="638"/>
        <end position="660"/>
    </location>
</feature>
<gene>
    <name evidence="3" type="ORF">NXF25_015864</name>
</gene>
<feature type="transmembrane region" description="Helical" evidence="2">
    <location>
        <begin position="201"/>
        <end position="225"/>
    </location>
</feature>
<comment type="caution">
    <text evidence="3">The sequence shown here is derived from an EMBL/GenBank/DDBJ whole genome shotgun (WGS) entry which is preliminary data.</text>
</comment>
<dbReference type="PRINTS" id="PR01077">
    <property type="entry name" value="CLAUDIN"/>
</dbReference>
<dbReference type="GO" id="GO:0090730">
    <property type="term" value="C:Las1 complex"/>
    <property type="evidence" value="ECO:0007669"/>
    <property type="project" value="InterPro"/>
</dbReference>
<reference evidence="3 4" key="1">
    <citation type="journal article" date="2024" name="Proc. Natl. Acad. Sci. U.S.A.">
        <title>The genetic regulatory architecture and epigenomic basis for age-related changes in rattlesnake venom.</title>
        <authorList>
            <person name="Hogan M.P."/>
            <person name="Holding M.L."/>
            <person name="Nystrom G.S."/>
            <person name="Colston T.J."/>
            <person name="Bartlett D.A."/>
            <person name="Mason A.J."/>
            <person name="Ellsworth S.A."/>
            <person name="Rautsaw R.M."/>
            <person name="Lawrence K.C."/>
            <person name="Strickland J.L."/>
            <person name="He B."/>
            <person name="Fraser P."/>
            <person name="Margres M.J."/>
            <person name="Gilbert D.M."/>
            <person name="Gibbs H.L."/>
            <person name="Parkinson C.L."/>
            <person name="Rokyta D.R."/>
        </authorList>
    </citation>
    <scope>NUCLEOTIDE SEQUENCE [LARGE SCALE GENOMIC DNA]</scope>
    <source>
        <strain evidence="3">DRR0105</strain>
    </source>
</reference>
<name>A0AAW1AUK5_CROAD</name>
<keyword evidence="2" id="KW-1133">Transmembrane helix</keyword>
<sequence>MQERQLARQNAANNCCPSLAPTAQGACKLITTIMADNLSLLSMRRDEDNLATKDPIFISRTNKSLKGQLASEKQAMVTKWIAWINRAQLAGYFLSVLASIMCIVSTVVARWRIWQVQSEDGMYPGVVWVGIWRACYLHSTHPENRYVHCEDFTERMSMLPKEIFLAQDLMTLSCIVGAVAITLMSFALWNIVQITTHKPFLLTLFNIGGLLNFLAGIIALIPISWNLYSILENRDIRFPESFKMPTIPKYQEPGAAIYIGFGAAVVFLASGVMVNCNKSVLQTHGGKDASAPADDPLTAGQFYSNFASSGMVNRKEKETSEASAENLRPEGALAGPETTGSPYPEGDLCIAPTVTNFRFHSCTSRLASSPIGSFPPPPDGDWLLSHPAPPRPSTASFPREAAVAGFGSAVAGRSLSGKDGGRSGLVPTPGAGRKGDHPKQICSAGFQGAEEGQGYSNMASKPRDPNPGWKLAAKTPRLKRPWNVVPWQSKAEWDQVMVGLYCEDCQTQRDALDRVSVWKSRFGSKMPLAVECTADLIRCKLLDASGVLKSHELILTYGLALVRFVNLITERRQKMVTIPLRHLAKELNIPIWIVDLRHDLTHGTLPQLVTCRKGCDTVLDWLRRSYWSCQLGNSLVEEGGEETEESSEADGEDEMDSSQEDPEKTLDEQKHQELCGKVRDVLTSFKNQQLEVLRQQPDVNQACKLWTIATSEVEWVVAQMKDLLQENREVVAKTLLEGGFLIPTADTLQILNIHPQETHKWDFKIPRAVLRFWQPLLGSLHSRHFTQTLLEKMFHDLKAHARISSLRSQYLINWITKILKANLRVKKKLKSSKAQKKRRCLRLFHHYVSLQWLKLLRDCLDAPCWASPHLLHLILLSMEPPLPAEAQEKLLYLTSIYTQEDGSLPSSGSTPDVCKQPIYTVESLLKLNAAAAHKFLKKAGRTEVLPGSVKEKRLAGEEEEEEEMDTQPSSQQEPLFLEDPAVLAERRKALEGGLWQVGSVELKWRHFPLGKLPDQTDDPDTLLVDNYTTMSALDQLENGDRKNSSHISSEWSGFLTAGLLWTQSELHKLKSGIQLF</sequence>
<dbReference type="Pfam" id="PF04031">
    <property type="entry name" value="Las1"/>
    <property type="match status" value="1"/>
</dbReference>
<keyword evidence="2" id="KW-0472">Membrane</keyword>
<feature type="transmembrane region" description="Helical" evidence="2">
    <location>
        <begin position="89"/>
        <end position="113"/>
    </location>
</feature>
<evidence type="ECO:0000256" key="2">
    <source>
        <dbReference type="SAM" id="Phobius"/>
    </source>
</evidence>
<dbReference type="PANTHER" id="PTHR15002:SF0">
    <property type="entry name" value="RIBOSOMAL BIOGENESIS PROTEIN LAS1L"/>
    <property type="match status" value="1"/>
</dbReference>
<dbReference type="AlphaFoldDB" id="A0AAW1AUK5"/>
<dbReference type="EMBL" id="JAOTOJ010000013">
    <property type="protein sequence ID" value="KAK9393412.1"/>
    <property type="molecule type" value="Genomic_DNA"/>
</dbReference>
<accession>A0AAW1AUK5</accession>
<evidence type="ECO:0000256" key="1">
    <source>
        <dbReference type="SAM" id="MobiDB-lite"/>
    </source>
</evidence>
<organism evidence="3 4">
    <name type="scientific">Crotalus adamanteus</name>
    <name type="common">Eastern diamondback rattlesnake</name>
    <dbReference type="NCBI Taxonomy" id="8729"/>
    <lineage>
        <taxon>Eukaryota</taxon>
        <taxon>Metazoa</taxon>
        <taxon>Chordata</taxon>
        <taxon>Craniata</taxon>
        <taxon>Vertebrata</taxon>
        <taxon>Euteleostomi</taxon>
        <taxon>Lepidosauria</taxon>
        <taxon>Squamata</taxon>
        <taxon>Bifurcata</taxon>
        <taxon>Unidentata</taxon>
        <taxon>Episquamata</taxon>
        <taxon>Toxicofera</taxon>
        <taxon>Serpentes</taxon>
        <taxon>Colubroidea</taxon>
        <taxon>Viperidae</taxon>
        <taxon>Crotalinae</taxon>
        <taxon>Crotalus</taxon>
    </lineage>
</organism>
<feature type="region of interest" description="Disordered" evidence="1">
    <location>
        <begin position="311"/>
        <end position="346"/>
    </location>
</feature>
<keyword evidence="4" id="KW-1185">Reference proteome</keyword>
<dbReference type="GO" id="GO:0000460">
    <property type="term" value="P:maturation of 5.8S rRNA"/>
    <property type="evidence" value="ECO:0007669"/>
    <property type="project" value="TreeGrafter"/>
</dbReference>
<keyword evidence="2" id="KW-0812">Transmembrane</keyword>
<feature type="region of interest" description="Disordered" evidence="1">
    <location>
        <begin position="370"/>
        <end position="397"/>
    </location>
</feature>